<keyword evidence="1" id="KW-0805">Transcription regulation</keyword>
<feature type="domain" description="IclR-ED" evidence="5">
    <location>
        <begin position="72"/>
        <end position="267"/>
    </location>
</feature>
<feature type="domain" description="HTH iclR-type" evidence="4">
    <location>
        <begin position="10"/>
        <end position="71"/>
    </location>
</feature>
<sequence>MATSQKPDNVAAVMKVFGILEGLAEQREIGLSELSQRAVTSKSTAYRFLQTMKELGYVSQEEESEKYALTLKLFELGSSALQHVDLTRLADVEMRKLSEQTHEAIHLGVLDDDPRQIMYIHKYSSQYNLCMQSRIGRRNPVYSTAMGKVLLAWMDQERAREVLESVDFVSHTEHTLTSVEAVMGELPEIRKEGVAEDREEAELGVRCLSVPVFDRFGHAVAALSLSFPWCAMTQRNEPNMYACCMRPGGVFLQVKGSTSIPSRPIPKQVDDRLPS</sequence>
<keyword evidence="2" id="KW-0238">DNA-binding</keyword>
<dbReference type="Gene3D" id="1.10.10.10">
    <property type="entry name" value="Winged helix-like DNA-binding domain superfamily/Winged helix DNA-binding domain"/>
    <property type="match status" value="1"/>
</dbReference>
<evidence type="ECO:0000313" key="6">
    <source>
        <dbReference type="EMBL" id="OBX35906.1"/>
    </source>
</evidence>
<dbReference type="GO" id="GO:0045892">
    <property type="term" value="P:negative regulation of DNA-templated transcription"/>
    <property type="evidence" value="ECO:0007669"/>
    <property type="project" value="TreeGrafter"/>
</dbReference>
<accession>A0A1B8P0W8</accession>
<dbReference type="PANTHER" id="PTHR30136">
    <property type="entry name" value="HELIX-TURN-HELIX TRANSCRIPTIONAL REGULATOR, ICLR FAMILY"/>
    <property type="match status" value="1"/>
</dbReference>
<dbReference type="NCBIfam" id="NF011671">
    <property type="entry name" value="PRK15090.1"/>
    <property type="match status" value="1"/>
</dbReference>
<dbReference type="SMART" id="SM00346">
    <property type="entry name" value="HTH_ICLR"/>
    <property type="match status" value="1"/>
</dbReference>
<dbReference type="AlphaFoldDB" id="A0A1B8P0W8"/>
<dbReference type="PANTHER" id="PTHR30136:SF7">
    <property type="entry name" value="HTH-TYPE TRANSCRIPTIONAL REGULATOR KDGR-RELATED"/>
    <property type="match status" value="1"/>
</dbReference>
<dbReference type="InterPro" id="IPR005471">
    <property type="entry name" value="Tscrpt_reg_IclR_N"/>
</dbReference>
<dbReference type="PROSITE" id="PS51078">
    <property type="entry name" value="ICLR_ED"/>
    <property type="match status" value="1"/>
</dbReference>
<dbReference type="Proteomes" id="UP000092504">
    <property type="component" value="Unassembled WGS sequence"/>
</dbReference>
<comment type="caution">
    <text evidence="6">The sequence shown here is derived from an EMBL/GenBank/DDBJ whole genome shotgun (WGS) entry which is preliminary data.</text>
</comment>
<name>A0A1B8P0W8_HALEL</name>
<dbReference type="GO" id="GO:0003700">
    <property type="term" value="F:DNA-binding transcription factor activity"/>
    <property type="evidence" value="ECO:0007669"/>
    <property type="project" value="TreeGrafter"/>
</dbReference>
<dbReference type="InterPro" id="IPR050707">
    <property type="entry name" value="HTH_MetabolicPath_Reg"/>
</dbReference>
<dbReference type="PROSITE" id="PS51077">
    <property type="entry name" value="HTH_ICLR"/>
    <property type="match status" value="1"/>
</dbReference>
<evidence type="ECO:0000259" key="4">
    <source>
        <dbReference type="PROSITE" id="PS51077"/>
    </source>
</evidence>
<dbReference type="Pfam" id="PF01614">
    <property type="entry name" value="IclR_C"/>
    <property type="match status" value="1"/>
</dbReference>
<dbReference type="Pfam" id="PF09339">
    <property type="entry name" value="HTH_IclR"/>
    <property type="match status" value="1"/>
</dbReference>
<gene>
    <name evidence="6" type="primary">kdgR_1</name>
    <name evidence="6" type="ORF">A8U91_00242</name>
</gene>
<dbReference type="SUPFAM" id="SSF55781">
    <property type="entry name" value="GAF domain-like"/>
    <property type="match status" value="1"/>
</dbReference>
<dbReference type="GO" id="GO:0003677">
    <property type="term" value="F:DNA binding"/>
    <property type="evidence" value="ECO:0007669"/>
    <property type="project" value="UniProtKB-KW"/>
</dbReference>
<proteinExistence type="predicted"/>
<evidence type="ECO:0000256" key="2">
    <source>
        <dbReference type="ARBA" id="ARBA00023125"/>
    </source>
</evidence>
<organism evidence="6 7">
    <name type="scientific">Halomonas elongata</name>
    <dbReference type="NCBI Taxonomy" id="2746"/>
    <lineage>
        <taxon>Bacteria</taxon>
        <taxon>Pseudomonadati</taxon>
        <taxon>Pseudomonadota</taxon>
        <taxon>Gammaproteobacteria</taxon>
        <taxon>Oceanospirillales</taxon>
        <taxon>Halomonadaceae</taxon>
        <taxon>Halomonas</taxon>
    </lineage>
</organism>
<dbReference type="InterPro" id="IPR014757">
    <property type="entry name" value="Tscrpt_reg_IclR_C"/>
</dbReference>
<dbReference type="InterPro" id="IPR036390">
    <property type="entry name" value="WH_DNA-bd_sf"/>
</dbReference>
<dbReference type="PATRIC" id="fig|2746.7.peg.250"/>
<reference evidence="6 7" key="1">
    <citation type="submission" date="2016-06" db="EMBL/GenBank/DDBJ databases">
        <title>Genome sequence of halotolerant plant growth promoting strain of Halomonas elongata HEK1 isolated from salterns of Rann of Kutch, Gujarat, India.</title>
        <authorList>
            <person name="Gaba S."/>
            <person name="Singh R.N."/>
            <person name="Abrol S."/>
            <person name="Kaushik R."/>
            <person name="Saxena A.K."/>
        </authorList>
    </citation>
    <scope>NUCLEOTIDE SEQUENCE [LARGE SCALE GENOMIC DNA]</scope>
    <source>
        <strain evidence="6 7">HEK1</strain>
    </source>
</reference>
<protein>
    <submittedName>
        <fullName evidence="6">Transcriptional regulator KdgR</fullName>
    </submittedName>
</protein>
<dbReference type="InterPro" id="IPR029016">
    <property type="entry name" value="GAF-like_dom_sf"/>
</dbReference>
<evidence type="ECO:0000256" key="1">
    <source>
        <dbReference type="ARBA" id="ARBA00023015"/>
    </source>
</evidence>
<dbReference type="Gene3D" id="3.30.450.40">
    <property type="match status" value="1"/>
</dbReference>
<dbReference type="InterPro" id="IPR036388">
    <property type="entry name" value="WH-like_DNA-bd_sf"/>
</dbReference>
<dbReference type="EMBL" id="MAJD01000001">
    <property type="protein sequence ID" value="OBX35906.1"/>
    <property type="molecule type" value="Genomic_DNA"/>
</dbReference>
<dbReference type="SUPFAM" id="SSF46785">
    <property type="entry name" value="Winged helix' DNA-binding domain"/>
    <property type="match status" value="1"/>
</dbReference>
<evidence type="ECO:0000259" key="5">
    <source>
        <dbReference type="PROSITE" id="PS51078"/>
    </source>
</evidence>
<evidence type="ECO:0000256" key="3">
    <source>
        <dbReference type="ARBA" id="ARBA00023163"/>
    </source>
</evidence>
<evidence type="ECO:0000313" key="7">
    <source>
        <dbReference type="Proteomes" id="UP000092504"/>
    </source>
</evidence>
<keyword evidence="3" id="KW-0804">Transcription</keyword>